<evidence type="ECO:0000313" key="2">
    <source>
        <dbReference type="EMBL" id="KAF2745524.1"/>
    </source>
</evidence>
<dbReference type="EMBL" id="MU006582">
    <property type="protein sequence ID" value="KAF2745524.1"/>
    <property type="molecule type" value="Genomic_DNA"/>
</dbReference>
<evidence type="ECO:0000256" key="1">
    <source>
        <dbReference type="SAM" id="MobiDB-lite"/>
    </source>
</evidence>
<feature type="compositionally biased region" description="Polar residues" evidence="1">
    <location>
        <begin position="59"/>
        <end position="74"/>
    </location>
</feature>
<dbReference type="OrthoDB" id="5325276at2759"/>
<dbReference type="Proteomes" id="UP000799440">
    <property type="component" value="Unassembled WGS sequence"/>
</dbReference>
<feature type="compositionally biased region" description="Basic and acidic residues" evidence="1">
    <location>
        <begin position="46"/>
        <end position="56"/>
    </location>
</feature>
<organism evidence="2 3">
    <name type="scientific">Sporormia fimetaria CBS 119925</name>
    <dbReference type="NCBI Taxonomy" id="1340428"/>
    <lineage>
        <taxon>Eukaryota</taxon>
        <taxon>Fungi</taxon>
        <taxon>Dikarya</taxon>
        <taxon>Ascomycota</taxon>
        <taxon>Pezizomycotina</taxon>
        <taxon>Dothideomycetes</taxon>
        <taxon>Pleosporomycetidae</taxon>
        <taxon>Pleosporales</taxon>
        <taxon>Sporormiaceae</taxon>
        <taxon>Sporormia</taxon>
    </lineage>
</organism>
<dbReference type="PANTHER" id="PTHR38703">
    <property type="entry name" value="CHROMOSOME 8, WHOLE GENOME SHOTGUN SEQUENCE"/>
    <property type="match status" value="1"/>
</dbReference>
<sequence>MNNEHGLTFASDSRPGAITTGSHSSSVPGARQMGLSGDPRLMTDASVRKYNEDIADRNITGSRGGTPSSQSSQDPLDLYGRRLSHVSLKPGVRRSSLVNEYIPESEAGSDVAEIIESAQFYRQRPGKMTARTESEISHLARRSSADSTDDNAPRSSDYGPRVMRPDPKAKLTVAQMIQQMDGVSHEGGAFNLENTEQALQSTHFAPAVTHEYIKPIEHEVHEERIYREIHNHDVYPRIQPVYETEVLPPRHFIPDPNDPDNLIEVSEDQLPEYCKNGSQTRYMTRAREHHPLAENPSFPTPQSRLTQPEIVEEKSYTTADGRERKDSVILHPSTLNDMSSYTGPVREVHFGDCKEGNEECIAASRNHPLRRPRTVAPLTLREFTKGFPKRESSDPLRLGTPDTDHLKRVKSLPVVERKPVMRREAREV</sequence>
<keyword evidence="3" id="KW-1185">Reference proteome</keyword>
<dbReference type="PANTHER" id="PTHR38703:SF1">
    <property type="entry name" value="ALLERGEN"/>
    <property type="match status" value="1"/>
</dbReference>
<feature type="region of interest" description="Disordered" evidence="1">
    <location>
        <begin position="125"/>
        <end position="166"/>
    </location>
</feature>
<proteinExistence type="predicted"/>
<dbReference type="AlphaFoldDB" id="A0A6A6V725"/>
<name>A0A6A6V725_9PLEO</name>
<reference evidence="2" key="1">
    <citation type="journal article" date="2020" name="Stud. Mycol.">
        <title>101 Dothideomycetes genomes: a test case for predicting lifestyles and emergence of pathogens.</title>
        <authorList>
            <person name="Haridas S."/>
            <person name="Albert R."/>
            <person name="Binder M."/>
            <person name="Bloem J."/>
            <person name="Labutti K."/>
            <person name="Salamov A."/>
            <person name="Andreopoulos B."/>
            <person name="Baker S."/>
            <person name="Barry K."/>
            <person name="Bills G."/>
            <person name="Bluhm B."/>
            <person name="Cannon C."/>
            <person name="Castanera R."/>
            <person name="Culley D."/>
            <person name="Daum C."/>
            <person name="Ezra D."/>
            <person name="Gonzalez J."/>
            <person name="Henrissat B."/>
            <person name="Kuo A."/>
            <person name="Liang C."/>
            <person name="Lipzen A."/>
            <person name="Lutzoni F."/>
            <person name="Magnuson J."/>
            <person name="Mondo S."/>
            <person name="Nolan M."/>
            <person name="Ohm R."/>
            <person name="Pangilinan J."/>
            <person name="Park H.-J."/>
            <person name="Ramirez L."/>
            <person name="Alfaro M."/>
            <person name="Sun H."/>
            <person name="Tritt A."/>
            <person name="Yoshinaga Y."/>
            <person name="Zwiers L.-H."/>
            <person name="Turgeon B."/>
            <person name="Goodwin S."/>
            <person name="Spatafora J."/>
            <person name="Crous P."/>
            <person name="Grigoriev I."/>
        </authorList>
    </citation>
    <scope>NUCLEOTIDE SEQUENCE</scope>
    <source>
        <strain evidence="2">CBS 119925</strain>
    </source>
</reference>
<gene>
    <name evidence="2" type="ORF">M011DRAFT_460105</name>
</gene>
<feature type="region of interest" description="Disordered" evidence="1">
    <location>
        <begin position="1"/>
        <end position="81"/>
    </location>
</feature>
<protein>
    <submittedName>
        <fullName evidence="2">Uncharacterized protein</fullName>
    </submittedName>
</protein>
<evidence type="ECO:0000313" key="3">
    <source>
        <dbReference type="Proteomes" id="UP000799440"/>
    </source>
</evidence>
<accession>A0A6A6V725</accession>